<dbReference type="EMBL" id="NEVH01019373">
    <property type="protein sequence ID" value="PNF22668.1"/>
    <property type="molecule type" value="Genomic_DNA"/>
</dbReference>
<dbReference type="PANTHER" id="PTHR10357">
    <property type="entry name" value="ALPHA-AMYLASE FAMILY MEMBER"/>
    <property type="match status" value="1"/>
</dbReference>
<keyword evidence="9" id="KW-1185">Reference proteome</keyword>
<proteinExistence type="inferred from homology"/>
<dbReference type="Gene3D" id="2.60.40.1180">
    <property type="entry name" value="Golgi alpha-mannosidase II"/>
    <property type="match status" value="1"/>
</dbReference>
<keyword evidence="5" id="KW-0378">Hydrolase</keyword>
<dbReference type="GO" id="GO:0005975">
    <property type="term" value="P:carbohydrate metabolic process"/>
    <property type="evidence" value="ECO:0007669"/>
    <property type="project" value="InterPro"/>
</dbReference>
<protein>
    <recommendedName>
        <fullName evidence="3">alpha-glucosidase</fullName>
        <ecNumber evidence="3">3.2.1.20</ecNumber>
    </recommendedName>
</protein>
<keyword evidence="6" id="KW-1133">Transmembrane helix</keyword>
<dbReference type="FunFam" id="3.90.400.10:FF:000001">
    <property type="entry name" value="Maltase A3, isoform A"/>
    <property type="match status" value="1"/>
</dbReference>
<evidence type="ECO:0000256" key="4">
    <source>
        <dbReference type="ARBA" id="ARBA00023180"/>
    </source>
</evidence>
<evidence type="ECO:0000259" key="7">
    <source>
        <dbReference type="SMART" id="SM00642"/>
    </source>
</evidence>
<dbReference type="PANTHER" id="PTHR10357:SF179">
    <property type="entry name" value="NEUTRAL AND BASIC AMINO ACID TRANSPORT PROTEIN RBAT"/>
    <property type="match status" value="1"/>
</dbReference>
<name>A0A2J7Q252_9NEOP</name>
<sequence length="599" mass="68166">MWVRIRCILLVVYWTSWLTMLAGAITLVLVTPKCSVADPLEWWQISPIYQVYPLSYQDSSHPPDGVGDIPGIESRLDYIKDLGVGAIWLSPIYKSPMKDSGYDIQDFRDIAPVFGTMDDFHSLSKAVHKRGIKLVLDFVPNHSSNLHEWFQKSVKREVPYADYYIWADAKGFGTEATPIPPNNWRSVFGGSAWEWNQERRQFYLHQFLKEQPDLNYRNPLVLEEMKNVMQFWLDQGVDGFRLDAVAHLFEDEDLRDEMVKDEDATDEYSQLDHKYTFNLPEVLDVLREFRIVLDKNSENATKIMMTEAYMPVEKLMAYYGNKSHPIAHFPLNFALISASQKNITAQSIYTAVSTWMNNLPKGAWPNWVIGNHDNSRAATRFGAELVDAINMIALLLPGTPVTYNGEEIGMEDADVSWEQTKDTAGINAGPKKYKQFSRDPERTPMQWDAGINAGFSNANQTWLPVNTNYKTLNVESQLNEKWSHIKVYKQLTEARKTEAIMNGGLDIHILEDSVLVYTRVREGFPGYVVVVNFAPDTVTVDITNLAHMPNESSVYTFSTTYAHSFTAKKRISNSAVVLPGKGGLVLTFVPDFPKEVISL</sequence>
<evidence type="ECO:0000256" key="1">
    <source>
        <dbReference type="ARBA" id="ARBA00001657"/>
    </source>
</evidence>
<accession>A0A2J7Q252</accession>
<dbReference type="EC" id="3.2.1.20" evidence="3"/>
<dbReference type="Proteomes" id="UP000235965">
    <property type="component" value="Unassembled WGS sequence"/>
</dbReference>
<keyword evidence="6" id="KW-0472">Membrane</keyword>
<keyword evidence="4" id="KW-0325">Glycoprotein</keyword>
<dbReference type="Pfam" id="PF16028">
    <property type="entry name" value="SLC3A2_N"/>
    <property type="match status" value="1"/>
</dbReference>
<dbReference type="OrthoDB" id="1740265at2759"/>
<dbReference type="Gene3D" id="3.20.20.80">
    <property type="entry name" value="Glycosidases"/>
    <property type="match status" value="1"/>
</dbReference>
<comment type="similarity">
    <text evidence="2">Belongs to the glycosyl hydrolase 13 family.</text>
</comment>
<dbReference type="Pfam" id="PF00128">
    <property type="entry name" value="Alpha-amylase"/>
    <property type="match status" value="1"/>
</dbReference>
<dbReference type="CDD" id="cd11328">
    <property type="entry name" value="AmyAc_maltase"/>
    <property type="match status" value="1"/>
</dbReference>
<keyword evidence="5" id="KW-0326">Glycosidase</keyword>
<gene>
    <name evidence="8" type="ORF">B7P43_G07129</name>
</gene>
<comment type="caution">
    <text evidence="8">The sequence shown here is derived from an EMBL/GenBank/DDBJ whole genome shotgun (WGS) entry which is preliminary data.</text>
</comment>
<feature type="transmembrane region" description="Helical" evidence="6">
    <location>
        <begin position="7"/>
        <end position="30"/>
    </location>
</feature>
<dbReference type="InterPro" id="IPR006047">
    <property type="entry name" value="GH13_cat_dom"/>
</dbReference>
<dbReference type="AlphaFoldDB" id="A0A2J7Q252"/>
<keyword evidence="6" id="KW-0812">Transmembrane</keyword>
<dbReference type="SUPFAM" id="SSF51445">
    <property type="entry name" value="(Trans)glycosidases"/>
    <property type="match status" value="1"/>
</dbReference>
<organism evidence="8 9">
    <name type="scientific">Cryptotermes secundus</name>
    <dbReference type="NCBI Taxonomy" id="105785"/>
    <lineage>
        <taxon>Eukaryota</taxon>
        <taxon>Metazoa</taxon>
        <taxon>Ecdysozoa</taxon>
        <taxon>Arthropoda</taxon>
        <taxon>Hexapoda</taxon>
        <taxon>Insecta</taxon>
        <taxon>Pterygota</taxon>
        <taxon>Neoptera</taxon>
        <taxon>Polyneoptera</taxon>
        <taxon>Dictyoptera</taxon>
        <taxon>Blattodea</taxon>
        <taxon>Blattoidea</taxon>
        <taxon>Termitoidae</taxon>
        <taxon>Kalotermitidae</taxon>
        <taxon>Cryptotermitinae</taxon>
        <taxon>Cryptotermes</taxon>
    </lineage>
</organism>
<reference evidence="8 9" key="1">
    <citation type="submission" date="2017-12" db="EMBL/GenBank/DDBJ databases">
        <title>Hemimetabolous genomes reveal molecular basis of termite eusociality.</title>
        <authorList>
            <person name="Harrison M.C."/>
            <person name="Jongepier E."/>
            <person name="Robertson H.M."/>
            <person name="Arning N."/>
            <person name="Bitard-Feildel T."/>
            <person name="Chao H."/>
            <person name="Childers C.P."/>
            <person name="Dinh H."/>
            <person name="Doddapaneni H."/>
            <person name="Dugan S."/>
            <person name="Gowin J."/>
            <person name="Greiner C."/>
            <person name="Han Y."/>
            <person name="Hu H."/>
            <person name="Hughes D.S.T."/>
            <person name="Huylmans A.-K."/>
            <person name="Kemena C."/>
            <person name="Kremer L.P.M."/>
            <person name="Lee S.L."/>
            <person name="Lopez-Ezquerra A."/>
            <person name="Mallet L."/>
            <person name="Monroy-Kuhn J.M."/>
            <person name="Moser A."/>
            <person name="Murali S.C."/>
            <person name="Muzny D.M."/>
            <person name="Otani S."/>
            <person name="Piulachs M.-D."/>
            <person name="Poelchau M."/>
            <person name="Qu J."/>
            <person name="Schaub F."/>
            <person name="Wada-Katsumata A."/>
            <person name="Worley K.C."/>
            <person name="Xie Q."/>
            <person name="Ylla G."/>
            <person name="Poulsen M."/>
            <person name="Gibbs R.A."/>
            <person name="Schal C."/>
            <person name="Richards S."/>
            <person name="Belles X."/>
            <person name="Korb J."/>
            <person name="Bornberg-Bauer E."/>
        </authorList>
    </citation>
    <scope>NUCLEOTIDE SEQUENCE [LARGE SCALE GENOMIC DNA]</scope>
    <source>
        <tissue evidence="8">Whole body</tissue>
    </source>
</reference>
<dbReference type="Gene3D" id="3.90.400.10">
    <property type="entry name" value="Oligo-1,6-glucosidase, Domain 2"/>
    <property type="match status" value="1"/>
</dbReference>
<dbReference type="SMART" id="SM00642">
    <property type="entry name" value="Aamy"/>
    <property type="match status" value="1"/>
</dbReference>
<dbReference type="InterPro" id="IPR017853">
    <property type="entry name" value="GH"/>
</dbReference>
<evidence type="ECO:0000256" key="3">
    <source>
        <dbReference type="ARBA" id="ARBA00012741"/>
    </source>
</evidence>
<dbReference type="STRING" id="105785.A0A2J7Q252"/>
<evidence type="ECO:0000256" key="2">
    <source>
        <dbReference type="ARBA" id="ARBA00008061"/>
    </source>
</evidence>
<evidence type="ECO:0000256" key="5">
    <source>
        <dbReference type="ARBA" id="ARBA00023295"/>
    </source>
</evidence>
<feature type="domain" description="Glycosyl hydrolase family 13 catalytic" evidence="7">
    <location>
        <begin position="50"/>
        <end position="442"/>
    </location>
</feature>
<dbReference type="InParanoid" id="A0A2J7Q252"/>
<comment type="catalytic activity">
    <reaction evidence="1">
        <text>Hydrolysis of terminal, non-reducing (1-&gt;4)-linked alpha-D-glucose residues with release of alpha-D-glucose.</text>
        <dbReference type="EC" id="3.2.1.20"/>
    </reaction>
</comment>
<dbReference type="InterPro" id="IPR045857">
    <property type="entry name" value="O16G_dom_2"/>
</dbReference>
<dbReference type="GO" id="GO:0004558">
    <property type="term" value="F:alpha-1,4-glucosidase activity"/>
    <property type="evidence" value="ECO:0007669"/>
    <property type="project" value="UniProtKB-EC"/>
</dbReference>
<evidence type="ECO:0000313" key="9">
    <source>
        <dbReference type="Proteomes" id="UP000235965"/>
    </source>
</evidence>
<dbReference type="InterPro" id="IPR013780">
    <property type="entry name" value="Glyco_hydro_b"/>
</dbReference>
<dbReference type="InterPro" id="IPR031984">
    <property type="entry name" value="SLC3A2_N"/>
</dbReference>
<evidence type="ECO:0000313" key="8">
    <source>
        <dbReference type="EMBL" id="PNF22668.1"/>
    </source>
</evidence>
<evidence type="ECO:0000256" key="6">
    <source>
        <dbReference type="SAM" id="Phobius"/>
    </source>
</evidence>